<gene>
    <name evidence="2" type="ORF">FC51_GL001285</name>
</gene>
<evidence type="ECO:0000256" key="1">
    <source>
        <dbReference type="SAM" id="SignalP"/>
    </source>
</evidence>
<protein>
    <recommendedName>
        <fullName evidence="4">Extracellular protein</fullName>
    </recommendedName>
</protein>
<dbReference type="EMBL" id="AZGK01000022">
    <property type="protein sequence ID" value="KRM44844.1"/>
    <property type="molecule type" value="Genomic_DNA"/>
</dbReference>
<dbReference type="PATRIC" id="fig|1423784.4.peg.1301"/>
<dbReference type="RefSeq" id="WP_057909674.1">
    <property type="nucleotide sequence ID" value="NZ_AZGK01000022.1"/>
</dbReference>
<evidence type="ECO:0000313" key="2">
    <source>
        <dbReference type="EMBL" id="KRM44844.1"/>
    </source>
</evidence>
<reference evidence="2 3" key="1">
    <citation type="journal article" date="2015" name="Genome Announc.">
        <title>Expanding the biotechnology potential of lactobacilli through comparative genomics of 213 strains and associated genera.</title>
        <authorList>
            <person name="Sun Z."/>
            <person name="Harris H.M."/>
            <person name="McCann A."/>
            <person name="Guo C."/>
            <person name="Argimon S."/>
            <person name="Zhang W."/>
            <person name="Yang X."/>
            <person name="Jeffery I.B."/>
            <person name="Cooney J.C."/>
            <person name="Kagawa T.F."/>
            <person name="Liu W."/>
            <person name="Song Y."/>
            <person name="Salvetti E."/>
            <person name="Wrobel A."/>
            <person name="Rasinkangas P."/>
            <person name="Parkhill J."/>
            <person name="Rea M.C."/>
            <person name="O'Sullivan O."/>
            <person name="Ritari J."/>
            <person name="Douillard F.P."/>
            <person name="Paul Ross R."/>
            <person name="Yang R."/>
            <person name="Briner A.E."/>
            <person name="Felis G.E."/>
            <person name="de Vos W.M."/>
            <person name="Barrangou R."/>
            <person name="Klaenhammer T.R."/>
            <person name="Caufield P.W."/>
            <person name="Cui Y."/>
            <person name="Zhang H."/>
            <person name="O'Toole P.W."/>
        </authorList>
    </citation>
    <scope>NUCLEOTIDE SEQUENCE [LARGE SCALE GENOMIC DNA]</scope>
    <source>
        <strain evidence="2 3">DSM 5707</strain>
    </source>
</reference>
<accession>A0A0R1Z1H3</accession>
<sequence length="134" mass="15372">MKKFKSILLVVASFIFLFAFSGSHSVDASGSIPHWFIGNWKAVNGKGVYVGIRKNTVQVEVNNQDGYWKPVTWKTDPDEAGVVFGTGIGRKHSKTYFVLVKQKIEKKWYMIMTMKLSKIKPSDLKKHPMIMQRY</sequence>
<dbReference type="Proteomes" id="UP000051957">
    <property type="component" value="Unassembled WGS sequence"/>
</dbReference>
<evidence type="ECO:0008006" key="4">
    <source>
        <dbReference type="Google" id="ProtNLM"/>
    </source>
</evidence>
<dbReference type="AlphaFoldDB" id="A0A0R1Z1H3"/>
<proteinExistence type="predicted"/>
<feature type="chain" id="PRO_5038346861" description="Extracellular protein" evidence="1">
    <location>
        <begin position="22"/>
        <end position="134"/>
    </location>
</feature>
<name>A0A0R1Z1H3_9LACO</name>
<organism evidence="2 3">
    <name type="scientific">Lentilactobacillus parabuchneri DSM 5707 = NBRC 107865</name>
    <dbReference type="NCBI Taxonomy" id="1423784"/>
    <lineage>
        <taxon>Bacteria</taxon>
        <taxon>Bacillati</taxon>
        <taxon>Bacillota</taxon>
        <taxon>Bacilli</taxon>
        <taxon>Lactobacillales</taxon>
        <taxon>Lactobacillaceae</taxon>
        <taxon>Lentilactobacillus</taxon>
    </lineage>
</organism>
<comment type="caution">
    <text evidence="2">The sequence shown here is derived from an EMBL/GenBank/DDBJ whole genome shotgun (WGS) entry which is preliminary data.</text>
</comment>
<dbReference type="GeneID" id="69803264"/>
<feature type="signal peptide" evidence="1">
    <location>
        <begin position="1"/>
        <end position="21"/>
    </location>
</feature>
<evidence type="ECO:0000313" key="3">
    <source>
        <dbReference type="Proteomes" id="UP000051957"/>
    </source>
</evidence>
<keyword evidence="1" id="KW-0732">Signal</keyword>